<dbReference type="PANTHER" id="PTHR33420">
    <property type="entry name" value="FIMBRIAL SUBUNIT ELFA-RELATED"/>
    <property type="match status" value="1"/>
</dbReference>
<feature type="domain" description="Fimbrial-type adhesion" evidence="2">
    <location>
        <begin position="29"/>
        <end position="175"/>
    </location>
</feature>
<organism evidence="3 5">
    <name type="scientific">Enterobacter bugandensis</name>
    <dbReference type="NCBI Taxonomy" id="881260"/>
    <lineage>
        <taxon>Bacteria</taxon>
        <taxon>Pseudomonadati</taxon>
        <taxon>Pseudomonadota</taxon>
        <taxon>Gammaproteobacteria</taxon>
        <taxon>Enterobacterales</taxon>
        <taxon>Enterobacteriaceae</taxon>
        <taxon>Enterobacter</taxon>
    </lineage>
</organism>
<reference evidence="3 5" key="1">
    <citation type="submission" date="2016-03" db="EMBL/GenBank/DDBJ databases">
        <authorList>
            <consortium name="Pathogen Informatics"/>
        </authorList>
    </citation>
    <scope>NUCLEOTIDE SEQUENCE [LARGE SCALE GENOMIC DNA]</scope>
    <source>
        <strain evidence="5">e1527</strain>
        <strain evidence="3">E1527</strain>
    </source>
</reference>
<evidence type="ECO:0000259" key="2">
    <source>
        <dbReference type="Pfam" id="PF00419"/>
    </source>
</evidence>
<dbReference type="EMBL" id="POUR01000001">
    <property type="protein sequence ID" value="PNF69130.1"/>
    <property type="molecule type" value="Genomic_DNA"/>
</dbReference>
<dbReference type="EMBL" id="FJZI01000007">
    <property type="protein sequence ID" value="CZX81660.1"/>
    <property type="molecule type" value="Genomic_DNA"/>
</dbReference>
<gene>
    <name evidence="3" type="primary">fimF</name>
    <name evidence="4" type="ORF">C1167_14760</name>
    <name evidence="3" type="ORF">SAMEA2273372_03269</name>
</gene>
<dbReference type="InterPro" id="IPR000259">
    <property type="entry name" value="Adhesion_dom_fimbrial"/>
</dbReference>
<evidence type="ECO:0000313" key="5">
    <source>
        <dbReference type="Proteomes" id="UP000076063"/>
    </source>
</evidence>
<dbReference type="AlphaFoldDB" id="A0A2J7T6L3"/>
<accession>A0A167FKI1</accession>
<dbReference type="SUPFAM" id="SSF49401">
    <property type="entry name" value="Bacterial adhesins"/>
    <property type="match status" value="1"/>
</dbReference>
<dbReference type="GO" id="GO:0043709">
    <property type="term" value="P:cell adhesion involved in single-species biofilm formation"/>
    <property type="evidence" value="ECO:0007669"/>
    <property type="project" value="TreeGrafter"/>
</dbReference>
<feature type="chain" id="PRO_5014292863" evidence="1">
    <location>
        <begin position="25"/>
        <end position="176"/>
    </location>
</feature>
<sequence>MKKFFTIIFTALFLVPFFSARTLAHDGTIYITGVIHKKTCSIAPDSQNLTVTMDSVQSKYFTQSGMGADYHPFAINVENCAGTEGSVSITFDGTPDTANPDLLTLIGGEGYATGIGVGIYNQDKSLISMGSKSQKTMIIPNQSDATLQFYARYVATANKVTTGTANATTTFILNYA</sequence>
<dbReference type="InterPro" id="IPR036937">
    <property type="entry name" value="Adhesion_dom_fimbrial_sf"/>
</dbReference>
<evidence type="ECO:0000313" key="3">
    <source>
        <dbReference type="EMBL" id="CZX81660.1"/>
    </source>
</evidence>
<dbReference type="GO" id="GO:0009289">
    <property type="term" value="C:pilus"/>
    <property type="evidence" value="ECO:0007669"/>
    <property type="project" value="InterPro"/>
</dbReference>
<dbReference type="InterPro" id="IPR050263">
    <property type="entry name" value="Bact_Fimbrial_Adh_Pro"/>
</dbReference>
<evidence type="ECO:0000313" key="4">
    <source>
        <dbReference type="EMBL" id="PNF69130.1"/>
    </source>
</evidence>
<dbReference type="Pfam" id="PF00419">
    <property type="entry name" value="Fimbrial"/>
    <property type="match status" value="1"/>
</dbReference>
<accession>A0A2J7T6L3</accession>
<feature type="signal peptide" evidence="1">
    <location>
        <begin position="1"/>
        <end position="24"/>
    </location>
</feature>
<reference evidence="4 6" key="2">
    <citation type="submission" date="2018-01" db="EMBL/GenBank/DDBJ databases">
        <title>Multi-drug resistant Enterobacter species isolated from the International Space Station and comparative genomic analyses with human pathogenic strains.</title>
        <authorList>
            <person name="Singh N.K."/>
            <person name="Bezdan D."/>
            <person name="McIntyre A."/>
            <person name="Sielaff A.C."/>
            <person name="Wheeler K."/>
            <person name="Mason C."/>
            <person name="Venkateswaran K."/>
        </authorList>
    </citation>
    <scope>NUCLEOTIDE SEQUENCE [LARGE SCALE GENOMIC DNA]</scope>
    <source>
        <strain evidence="4 6">IF2SW-P2</strain>
    </source>
</reference>
<evidence type="ECO:0000313" key="6">
    <source>
        <dbReference type="Proteomes" id="UP000236063"/>
    </source>
</evidence>
<proteinExistence type="predicted"/>
<dbReference type="InterPro" id="IPR008966">
    <property type="entry name" value="Adhesion_dom_sf"/>
</dbReference>
<dbReference type="PANTHER" id="PTHR33420:SF25">
    <property type="entry name" value="PROTEIN FIMF"/>
    <property type="match status" value="1"/>
</dbReference>
<evidence type="ECO:0000256" key="1">
    <source>
        <dbReference type="SAM" id="SignalP"/>
    </source>
</evidence>
<dbReference type="Proteomes" id="UP000076063">
    <property type="component" value="Unassembled WGS sequence"/>
</dbReference>
<dbReference type="Gene3D" id="2.60.40.1090">
    <property type="entry name" value="Fimbrial-type adhesion domain"/>
    <property type="match status" value="1"/>
</dbReference>
<dbReference type="RefSeq" id="WP_028014487.1">
    <property type="nucleotide sequence ID" value="NZ_AP022508.1"/>
</dbReference>
<name>A0A2J7T6L3_9ENTR</name>
<keyword evidence="6" id="KW-1185">Reference proteome</keyword>
<comment type="caution">
    <text evidence="3">The sequence shown here is derived from an EMBL/GenBank/DDBJ whole genome shotgun (WGS) entry which is preliminary data.</text>
</comment>
<protein>
    <submittedName>
        <fullName evidence="3 4">Fimbrial protein</fullName>
    </submittedName>
</protein>
<dbReference type="GeneID" id="48575357"/>
<dbReference type="Proteomes" id="UP000236063">
    <property type="component" value="Unassembled WGS sequence"/>
</dbReference>
<keyword evidence="1" id="KW-0732">Signal</keyword>